<dbReference type="InterPro" id="IPR029052">
    <property type="entry name" value="Metallo-depent_PP-like"/>
</dbReference>
<evidence type="ECO:0000259" key="1">
    <source>
        <dbReference type="Pfam" id="PF00149"/>
    </source>
</evidence>
<dbReference type="SUPFAM" id="SSF56300">
    <property type="entry name" value="Metallo-dependent phosphatases"/>
    <property type="match status" value="1"/>
</dbReference>
<feature type="domain" description="Calcineurin-like phosphoesterase" evidence="1">
    <location>
        <begin position="1"/>
        <end position="213"/>
    </location>
</feature>
<dbReference type="EMBL" id="CP073587">
    <property type="protein sequence ID" value="QUN06928.1"/>
    <property type="molecule type" value="Genomic_DNA"/>
</dbReference>
<evidence type="ECO:0000313" key="2">
    <source>
        <dbReference type="EMBL" id="QUN06928.1"/>
    </source>
</evidence>
<reference evidence="2 3" key="1">
    <citation type="submission" date="2021-04" db="EMBL/GenBank/DDBJ databases">
        <title>Novel species identification of genus Shewanella.</title>
        <authorList>
            <person name="Liu G."/>
        </authorList>
    </citation>
    <scope>NUCLEOTIDE SEQUENCE [LARGE SCALE GENOMIC DNA]</scope>
    <source>
        <strain evidence="2 3">FJAT-54481</strain>
    </source>
</reference>
<gene>
    <name evidence="2" type="ORF">KDN34_05650</name>
</gene>
<dbReference type="PANTHER" id="PTHR37844:SF2">
    <property type="entry name" value="SER_THR PROTEIN PHOSPHATASE SUPERFAMILY (AFU_ORTHOLOGUE AFUA_1G14840)"/>
    <property type="match status" value="1"/>
</dbReference>
<name>A0ABX7YVX8_9GAMM</name>
<dbReference type="RefSeq" id="WP_212595933.1">
    <property type="nucleotide sequence ID" value="NZ_CP073587.1"/>
</dbReference>
<dbReference type="Gene3D" id="3.60.21.10">
    <property type="match status" value="1"/>
</dbReference>
<evidence type="ECO:0000313" key="3">
    <source>
        <dbReference type="Proteomes" id="UP000679575"/>
    </source>
</evidence>
<dbReference type="Pfam" id="PF00149">
    <property type="entry name" value="Metallophos"/>
    <property type="match status" value="1"/>
</dbReference>
<dbReference type="Proteomes" id="UP000679575">
    <property type="component" value="Chromosome"/>
</dbReference>
<proteinExistence type="predicted"/>
<protein>
    <submittedName>
        <fullName evidence="2">Metallophosphoesterase</fullName>
    </submittedName>
</protein>
<dbReference type="InterPro" id="IPR004843">
    <property type="entry name" value="Calcineurin-like_PHP"/>
</dbReference>
<keyword evidence="3" id="KW-1185">Reference proteome</keyword>
<accession>A0ABX7YVX8</accession>
<sequence>MKILHLSDIHLEFQEMAAPKTDADVVVLSGDIAIGTDAIDWAAQFPQPVITILGNHEAYGGEPLDKLIVRCRGRAKEYSHVHFLENESIVIEDVQFHGATFWTDFELNGHAAESMKLASALLNDYRRIRIHEGRFTPEIAAKLHRTSRLWLYQSLLNSTATKNVVVTHHLPCATAVQPKYWGSNLSPAFASECPEFSQLSDKISIWLYGHNHDCRAFMYNNICYSTNQRGYAGHELVQGFNPNRLVEI</sequence>
<dbReference type="PANTHER" id="PTHR37844">
    <property type="entry name" value="SER/THR PROTEIN PHOSPHATASE SUPERFAMILY (AFU_ORTHOLOGUE AFUA_1G14840)"/>
    <property type="match status" value="1"/>
</dbReference>
<organism evidence="2 3">
    <name type="scientific">Shewanella yunxiaonensis</name>
    <dbReference type="NCBI Taxonomy" id="2829809"/>
    <lineage>
        <taxon>Bacteria</taxon>
        <taxon>Pseudomonadati</taxon>
        <taxon>Pseudomonadota</taxon>
        <taxon>Gammaproteobacteria</taxon>
        <taxon>Alteromonadales</taxon>
        <taxon>Shewanellaceae</taxon>
        <taxon>Shewanella</taxon>
    </lineage>
</organism>